<dbReference type="InterPro" id="IPR052158">
    <property type="entry name" value="INH-QAR"/>
</dbReference>
<reference evidence="3 4" key="1">
    <citation type="submission" date="2020-04" db="EMBL/GenBank/DDBJ databases">
        <authorList>
            <person name="De Canck E."/>
        </authorList>
    </citation>
    <scope>NUCLEOTIDE SEQUENCE [LARGE SCALE GENOMIC DNA]</scope>
    <source>
        <strain evidence="3 4">LMG 3441</strain>
    </source>
</reference>
<name>A0A6S6ZBC0_9BURK</name>
<keyword evidence="4" id="KW-1185">Reference proteome</keyword>
<proteinExistence type="predicted"/>
<evidence type="ECO:0000259" key="2">
    <source>
        <dbReference type="Pfam" id="PF01965"/>
    </source>
</evidence>
<dbReference type="InterPro" id="IPR002818">
    <property type="entry name" value="DJ-1/PfpI"/>
</dbReference>
<keyword evidence="1" id="KW-0812">Transmembrane</keyword>
<accession>A0A6S6ZBC0</accession>
<evidence type="ECO:0000313" key="3">
    <source>
        <dbReference type="EMBL" id="CAB3665373.1"/>
    </source>
</evidence>
<dbReference type="SUPFAM" id="SSF52317">
    <property type="entry name" value="Class I glutamine amidotransferase-like"/>
    <property type="match status" value="1"/>
</dbReference>
<dbReference type="GO" id="GO:0006355">
    <property type="term" value="P:regulation of DNA-templated transcription"/>
    <property type="evidence" value="ECO:0007669"/>
    <property type="project" value="TreeGrafter"/>
</dbReference>
<keyword evidence="3" id="KW-0456">Lyase</keyword>
<feature type="transmembrane region" description="Helical" evidence="1">
    <location>
        <begin position="99"/>
        <end position="118"/>
    </location>
</feature>
<dbReference type="Proteomes" id="UP000494269">
    <property type="component" value="Unassembled WGS sequence"/>
</dbReference>
<dbReference type="InterPro" id="IPR029062">
    <property type="entry name" value="Class_I_gatase-like"/>
</dbReference>
<feature type="domain" description="DJ-1/PfpI" evidence="2">
    <location>
        <begin position="34"/>
        <end position="167"/>
    </location>
</feature>
<evidence type="ECO:0000313" key="4">
    <source>
        <dbReference type="Proteomes" id="UP000494269"/>
    </source>
</evidence>
<dbReference type="PANTHER" id="PTHR43130">
    <property type="entry name" value="ARAC-FAMILY TRANSCRIPTIONAL REGULATOR"/>
    <property type="match status" value="1"/>
</dbReference>
<organism evidence="3 4">
    <name type="scientific">Achromobacter kerstersii</name>
    <dbReference type="NCBI Taxonomy" id="1353890"/>
    <lineage>
        <taxon>Bacteria</taxon>
        <taxon>Pseudomonadati</taxon>
        <taxon>Pseudomonadota</taxon>
        <taxon>Betaproteobacteria</taxon>
        <taxon>Burkholderiales</taxon>
        <taxon>Alcaligenaceae</taxon>
        <taxon>Achromobacter</taxon>
    </lineage>
</organism>
<dbReference type="PANTHER" id="PTHR43130:SF2">
    <property type="entry name" value="DJ-1_PFPI DOMAIN-CONTAINING PROTEIN"/>
    <property type="match status" value="1"/>
</dbReference>
<dbReference type="Gene3D" id="3.40.50.880">
    <property type="match status" value="1"/>
</dbReference>
<keyword evidence="1" id="KW-1133">Transmembrane helix</keyword>
<dbReference type="EC" id="4.2.1.103" evidence="3"/>
<dbReference type="GO" id="GO:0050549">
    <property type="term" value="F:cyclohexyl-isocyanide hydratase activity"/>
    <property type="evidence" value="ECO:0007669"/>
    <property type="project" value="UniProtKB-EC"/>
</dbReference>
<dbReference type="RefSeq" id="WP_254600436.1">
    <property type="nucleotide sequence ID" value="NZ_CADIJQ010000001.1"/>
</dbReference>
<dbReference type="EMBL" id="CADIJQ010000001">
    <property type="protein sequence ID" value="CAB3665373.1"/>
    <property type="molecule type" value="Genomic_DNA"/>
</dbReference>
<evidence type="ECO:0000256" key="1">
    <source>
        <dbReference type="SAM" id="Phobius"/>
    </source>
</evidence>
<protein>
    <submittedName>
        <fullName evidence="3">Isonitrile hydratase</fullName>
        <ecNumber evidence="3">4.2.1.103</ecNumber>
    </submittedName>
</protein>
<keyword evidence="1" id="KW-0472">Membrane</keyword>
<gene>
    <name evidence="3" type="primary">inhA_1</name>
    <name evidence="3" type="ORF">LMG3441_00783</name>
</gene>
<dbReference type="Pfam" id="PF01965">
    <property type="entry name" value="DJ-1_PfpI"/>
    <property type="match status" value="1"/>
</dbReference>
<sequence length="233" mass="24825">MQKSNRVINVGIHVEPGVVLMDIVGVQSIFGFCENVNLIHVGKSREVVTAWGGMPVAATTSYADCPPLDVLAAGAMGLEVYSNPETLQFVRQQASNDPYLIGICAGVLLFGAAGLLVGKRATTNLQCIDRLSEFGCDAVRGGTVVEDGRLLTAGPATGGFEASLTLLSRLRGVHLAKLMELNVEYHPKPVFGVGSATLAGEDLTEEVMNLGRPYFAKCQELALASYKERAWLN</sequence>
<dbReference type="AlphaFoldDB" id="A0A6S6ZBC0"/>